<keyword evidence="6" id="KW-0804">Transcription</keyword>
<keyword evidence="11" id="KW-1185">Reference proteome</keyword>
<sequence length="302" mass="34615">MVNGGRVPVITPWWLSRRIERCALEDCVLGDTGIRIPKFCIVAIPVYAIMHRDPQNSPNPEAFDADSTSVEAPPRKKPRKNLLQESEPFISYSSDEEDFIEKKSRKRKKNGSSGGGRAKGETLGNRTRKYPSSKRPLSWNAPGNHFKRYSGVEPGDDKKRTVSDLANEKDALQRANGWKVFYLMTQVDEVIDVEDAVQSRLSALQEFIEDKPAAIQMKPLNMEEEEILSKIKCLTEGSLQQSKILQDRVCQAKQQIFKVFEHKPRIVELIGKYKNKRYRRAKAWTCRNKRCGETEQKKEYAP</sequence>
<comment type="similarity">
    <text evidence="2">Belongs to the SAP130 family.</text>
</comment>
<reference evidence="10 11" key="1">
    <citation type="journal article" date="2023" name="Arcadia Sci">
        <title>De novo assembly of a long-read Amblyomma americanum tick genome.</title>
        <authorList>
            <person name="Chou S."/>
            <person name="Poskanzer K.E."/>
            <person name="Rollins M."/>
            <person name="Thuy-Boun P.S."/>
        </authorList>
    </citation>
    <scope>NUCLEOTIDE SEQUENCE [LARGE SCALE GENOMIC DNA]</scope>
    <source>
        <strain evidence="10">F_SG_1</strain>
        <tissue evidence="10">Salivary glands</tissue>
    </source>
</reference>
<evidence type="ECO:0000256" key="7">
    <source>
        <dbReference type="ARBA" id="ARBA00023242"/>
    </source>
</evidence>
<dbReference type="InterPro" id="IPR031963">
    <property type="entry name" value="SAP130_C"/>
</dbReference>
<dbReference type="InterPro" id="IPR024137">
    <property type="entry name" value="His_deAcase_cplx_SAP130"/>
</dbReference>
<dbReference type="EMBL" id="JARKHS020017684">
    <property type="protein sequence ID" value="KAK8772866.1"/>
    <property type="molecule type" value="Genomic_DNA"/>
</dbReference>
<comment type="caution">
    <text evidence="10">The sequence shown here is derived from an EMBL/GenBank/DDBJ whole genome shotgun (WGS) entry which is preliminary data.</text>
</comment>
<keyword evidence="7" id="KW-0539">Nucleus</keyword>
<evidence type="ECO:0000256" key="8">
    <source>
        <dbReference type="SAM" id="MobiDB-lite"/>
    </source>
</evidence>
<keyword evidence="5" id="KW-0503">Monooxygenase</keyword>
<dbReference type="GO" id="GO:0000122">
    <property type="term" value="P:negative regulation of transcription by RNA polymerase II"/>
    <property type="evidence" value="ECO:0007669"/>
    <property type="project" value="TreeGrafter"/>
</dbReference>
<dbReference type="Proteomes" id="UP001321473">
    <property type="component" value="Unassembled WGS sequence"/>
</dbReference>
<evidence type="ECO:0000256" key="5">
    <source>
        <dbReference type="ARBA" id="ARBA00023033"/>
    </source>
</evidence>
<name>A0AAQ4EDN5_AMBAM</name>
<feature type="domain" description="Histone deacetylase complex subunit SAP130 C-terminal" evidence="9">
    <location>
        <begin position="54"/>
        <end position="270"/>
    </location>
</feature>
<comment type="subcellular location">
    <subcellularLocation>
        <location evidence="1">Nucleus</location>
    </subcellularLocation>
</comment>
<dbReference type="Gene3D" id="1.10.630.10">
    <property type="entry name" value="Cytochrome P450"/>
    <property type="match status" value="1"/>
</dbReference>
<dbReference type="GO" id="GO:0070822">
    <property type="term" value="C:Sin3-type complex"/>
    <property type="evidence" value="ECO:0007669"/>
    <property type="project" value="TreeGrafter"/>
</dbReference>
<dbReference type="PANTHER" id="PTHR13497:SF3">
    <property type="entry name" value="HISTONE DEACETYLASE COMPLEX SUBUNIT SAP130"/>
    <property type="match status" value="1"/>
</dbReference>
<dbReference type="GO" id="GO:0020037">
    <property type="term" value="F:heme binding"/>
    <property type="evidence" value="ECO:0007669"/>
    <property type="project" value="InterPro"/>
</dbReference>
<evidence type="ECO:0000256" key="4">
    <source>
        <dbReference type="ARBA" id="ARBA00023015"/>
    </source>
</evidence>
<evidence type="ECO:0000313" key="11">
    <source>
        <dbReference type="Proteomes" id="UP001321473"/>
    </source>
</evidence>
<evidence type="ECO:0000256" key="1">
    <source>
        <dbReference type="ARBA" id="ARBA00004123"/>
    </source>
</evidence>
<evidence type="ECO:0000259" key="9">
    <source>
        <dbReference type="Pfam" id="PF16014"/>
    </source>
</evidence>
<dbReference type="GO" id="GO:0004497">
    <property type="term" value="F:monooxygenase activity"/>
    <property type="evidence" value="ECO:0007669"/>
    <property type="project" value="UniProtKB-KW"/>
</dbReference>
<dbReference type="Pfam" id="PF16014">
    <property type="entry name" value="SAP130_C"/>
    <property type="match status" value="1"/>
</dbReference>
<dbReference type="GO" id="GO:0005506">
    <property type="term" value="F:iron ion binding"/>
    <property type="evidence" value="ECO:0007669"/>
    <property type="project" value="InterPro"/>
</dbReference>
<dbReference type="SUPFAM" id="SSF48264">
    <property type="entry name" value="Cytochrome P450"/>
    <property type="match status" value="1"/>
</dbReference>
<evidence type="ECO:0000256" key="3">
    <source>
        <dbReference type="ARBA" id="ARBA00022491"/>
    </source>
</evidence>
<evidence type="ECO:0000313" key="10">
    <source>
        <dbReference type="EMBL" id="KAK8772866.1"/>
    </source>
</evidence>
<dbReference type="GO" id="GO:0016705">
    <property type="term" value="F:oxidoreductase activity, acting on paired donors, with incorporation or reduction of molecular oxygen"/>
    <property type="evidence" value="ECO:0007669"/>
    <property type="project" value="InterPro"/>
</dbReference>
<dbReference type="InterPro" id="IPR036396">
    <property type="entry name" value="Cyt_P450_sf"/>
</dbReference>
<evidence type="ECO:0000256" key="6">
    <source>
        <dbReference type="ARBA" id="ARBA00023163"/>
    </source>
</evidence>
<organism evidence="10 11">
    <name type="scientific">Amblyomma americanum</name>
    <name type="common">Lone star tick</name>
    <dbReference type="NCBI Taxonomy" id="6943"/>
    <lineage>
        <taxon>Eukaryota</taxon>
        <taxon>Metazoa</taxon>
        <taxon>Ecdysozoa</taxon>
        <taxon>Arthropoda</taxon>
        <taxon>Chelicerata</taxon>
        <taxon>Arachnida</taxon>
        <taxon>Acari</taxon>
        <taxon>Parasitiformes</taxon>
        <taxon>Ixodida</taxon>
        <taxon>Ixodoidea</taxon>
        <taxon>Ixodidae</taxon>
        <taxon>Amblyomminae</taxon>
        <taxon>Amblyomma</taxon>
    </lineage>
</organism>
<feature type="region of interest" description="Disordered" evidence="8">
    <location>
        <begin position="55"/>
        <end position="87"/>
    </location>
</feature>
<feature type="region of interest" description="Disordered" evidence="8">
    <location>
        <begin position="100"/>
        <end position="160"/>
    </location>
</feature>
<gene>
    <name evidence="10" type="ORF">V5799_012601</name>
</gene>
<dbReference type="AlphaFoldDB" id="A0AAQ4EDN5"/>
<accession>A0AAQ4EDN5</accession>
<dbReference type="PANTHER" id="PTHR13497">
    <property type="entry name" value="HISTONE DEACETYLASE COMPLEX SUBUNIT SAP130"/>
    <property type="match status" value="1"/>
</dbReference>
<keyword evidence="4" id="KW-0805">Transcription regulation</keyword>
<protein>
    <recommendedName>
        <fullName evidence="9">Histone deacetylase complex subunit SAP130 C-terminal domain-containing protein</fullName>
    </recommendedName>
</protein>
<evidence type="ECO:0000256" key="2">
    <source>
        <dbReference type="ARBA" id="ARBA00007859"/>
    </source>
</evidence>
<proteinExistence type="inferred from homology"/>
<keyword evidence="5" id="KW-0560">Oxidoreductase</keyword>
<keyword evidence="3" id="KW-0678">Repressor</keyword>